<proteinExistence type="inferred from homology"/>
<dbReference type="InterPro" id="IPR015168">
    <property type="entry name" value="SsuA/THI5"/>
</dbReference>
<dbReference type="Gene3D" id="3.40.190.10">
    <property type="entry name" value="Periplasmic binding protein-like II"/>
    <property type="match status" value="2"/>
</dbReference>
<dbReference type="Pfam" id="PF09084">
    <property type="entry name" value="NMT1"/>
    <property type="match status" value="1"/>
</dbReference>
<evidence type="ECO:0000259" key="5">
    <source>
        <dbReference type="Pfam" id="PF09084"/>
    </source>
</evidence>
<evidence type="ECO:0000256" key="1">
    <source>
        <dbReference type="ARBA" id="ARBA00004418"/>
    </source>
</evidence>
<keyword evidence="3 4" id="KW-0732">Signal</keyword>
<feature type="signal peptide" evidence="4">
    <location>
        <begin position="1"/>
        <end position="22"/>
    </location>
</feature>
<gene>
    <name evidence="6" type="ORF">ACFFNX_12940</name>
</gene>
<evidence type="ECO:0000313" key="7">
    <source>
        <dbReference type="Proteomes" id="UP001589627"/>
    </source>
</evidence>
<dbReference type="EMBL" id="JBHLZP010000074">
    <property type="protein sequence ID" value="MFB9833093.1"/>
    <property type="molecule type" value="Genomic_DNA"/>
</dbReference>
<comment type="similarity">
    <text evidence="2">Belongs to the bacterial solute-binding protein SsuA/TauA family.</text>
</comment>
<protein>
    <submittedName>
        <fullName evidence="6">ABC transporter substrate-binding protein</fullName>
    </submittedName>
</protein>
<reference evidence="6 7" key="1">
    <citation type="submission" date="2024-09" db="EMBL/GenBank/DDBJ databases">
        <authorList>
            <person name="Sun Q."/>
            <person name="Mori K."/>
        </authorList>
    </citation>
    <scope>NUCLEOTIDE SEQUENCE [LARGE SCALE GENOMIC DNA]</scope>
    <source>
        <strain evidence="6 7">TBRC 0563</strain>
    </source>
</reference>
<evidence type="ECO:0000256" key="4">
    <source>
        <dbReference type="SAM" id="SignalP"/>
    </source>
</evidence>
<comment type="caution">
    <text evidence="6">The sequence shown here is derived from an EMBL/GenBank/DDBJ whole genome shotgun (WGS) entry which is preliminary data.</text>
</comment>
<comment type="subcellular location">
    <subcellularLocation>
        <location evidence="1">Periplasm</location>
    </subcellularLocation>
</comment>
<sequence>MPHSYRSIRLTAALAVVAIVLAACGSGSGSSAGGDSKTLRVELFCSGVAPIAAELAIDSGIAAQKGLKIKPMCVSNGSAATQALIGGSADVFMGDIGHVILARKKGVKLRAYGVVNDRFSYELVARKDAGLTSVKDLKGKKVAITAPGTLSDTEMKKAAMDAGLNPRTDLTIINGGAGATMQAALGGGRVVAGMTSQPDSLQLLKTGRFQVLWQEPDYRYVDILAMAKQDWVAGHTGAMRTFLASMSEASAQAKADPARATTWMKKQGYKISDADLAAIVKEGVRSVPADLRVPDQVANSSADLLVRTGLLTRPLPPNQDVYDYSLLPSKPAG</sequence>
<dbReference type="PANTHER" id="PTHR30024:SF47">
    <property type="entry name" value="TAURINE-BINDING PERIPLASMIC PROTEIN"/>
    <property type="match status" value="1"/>
</dbReference>
<evidence type="ECO:0000256" key="3">
    <source>
        <dbReference type="ARBA" id="ARBA00022729"/>
    </source>
</evidence>
<dbReference type="SUPFAM" id="SSF53850">
    <property type="entry name" value="Periplasmic binding protein-like II"/>
    <property type="match status" value="1"/>
</dbReference>
<feature type="chain" id="PRO_5046004968" evidence="4">
    <location>
        <begin position="23"/>
        <end position="333"/>
    </location>
</feature>
<feature type="domain" description="SsuA/THI5-like" evidence="5">
    <location>
        <begin position="63"/>
        <end position="260"/>
    </location>
</feature>
<dbReference type="PROSITE" id="PS51257">
    <property type="entry name" value="PROKAR_LIPOPROTEIN"/>
    <property type="match status" value="1"/>
</dbReference>
<dbReference type="PANTHER" id="PTHR30024">
    <property type="entry name" value="ALIPHATIC SULFONATES-BINDING PROTEIN-RELATED"/>
    <property type="match status" value="1"/>
</dbReference>
<organism evidence="6 7">
    <name type="scientific">Actinoallomurus acaciae</name>
    <dbReference type="NCBI Taxonomy" id="502577"/>
    <lineage>
        <taxon>Bacteria</taxon>
        <taxon>Bacillati</taxon>
        <taxon>Actinomycetota</taxon>
        <taxon>Actinomycetes</taxon>
        <taxon>Streptosporangiales</taxon>
        <taxon>Thermomonosporaceae</taxon>
        <taxon>Actinoallomurus</taxon>
    </lineage>
</organism>
<dbReference type="RefSeq" id="WP_378200058.1">
    <property type="nucleotide sequence ID" value="NZ_JBHLZP010000074.1"/>
</dbReference>
<evidence type="ECO:0000313" key="6">
    <source>
        <dbReference type="EMBL" id="MFB9833093.1"/>
    </source>
</evidence>
<evidence type="ECO:0000256" key="2">
    <source>
        <dbReference type="ARBA" id="ARBA00010742"/>
    </source>
</evidence>
<name>A0ABV5YDJ1_9ACTN</name>
<keyword evidence="7" id="KW-1185">Reference proteome</keyword>
<dbReference type="Proteomes" id="UP001589627">
    <property type="component" value="Unassembled WGS sequence"/>
</dbReference>
<accession>A0ABV5YDJ1</accession>